<dbReference type="InterPro" id="IPR004638">
    <property type="entry name" value="EmrB-like"/>
</dbReference>
<keyword evidence="4" id="KW-1003">Cell membrane</keyword>
<dbReference type="SUPFAM" id="SSF103473">
    <property type="entry name" value="MFS general substrate transporter"/>
    <property type="match status" value="1"/>
</dbReference>
<dbReference type="PRINTS" id="PR01036">
    <property type="entry name" value="TCRTETB"/>
</dbReference>
<feature type="transmembrane region" description="Helical" evidence="8">
    <location>
        <begin position="316"/>
        <end position="335"/>
    </location>
</feature>
<comment type="similarity">
    <text evidence="2">Belongs to the major facilitator superfamily. EmrB family.</text>
</comment>
<feature type="transmembrane region" description="Helical" evidence="8">
    <location>
        <begin position="57"/>
        <end position="76"/>
    </location>
</feature>
<evidence type="ECO:0000256" key="6">
    <source>
        <dbReference type="ARBA" id="ARBA00022989"/>
    </source>
</evidence>
<keyword evidence="3" id="KW-0813">Transport</keyword>
<reference evidence="10" key="1">
    <citation type="submission" date="2019-11" db="EMBL/GenBank/DDBJ databases">
        <title>Description of new Acetobacter species.</title>
        <authorList>
            <person name="Cleenwerck I."/>
            <person name="Sombolestani A.S."/>
        </authorList>
    </citation>
    <scope>NUCLEOTIDE SEQUENCE</scope>
    <source>
        <strain evidence="10">LMG 1626</strain>
    </source>
</reference>
<name>A0A967B9B3_9PROT</name>
<evidence type="ECO:0000256" key="8">
    <source>
        <dbReference type="SAM" id="Phobius"/>
    </source>
</evidence>
<sequence length="490" mass="50467">MRVASGDTRLAVSSPPVRPFLVLGACCLSLFLVMMDVTIVNVALPSIRLAFDAGIPALQWIVDAYTLVVSALLMMAGTLADRFGRRRIFLTGIVVFCLASALCGMATSSGALIAARALQGVGGAMLNPVALSIIANTFTQPAARARAIGVWGMMSGAALAIGPVAGGAISDLFGWRMVFWINLPIGVMALLLTLRFIPESRSPVPRRFDFPGQSLAALTTVALVAALIEGPGFGWGSFPIRGLFVLAAVGSVSFVLIEGRRAEPMLDLRFFRSPPFASSVVLAVLCFAIFASLLFLNTLYLQEYCGMTPGRAGLELMPLAVAVMIGAPLSGRLVAARGARLPLLLAAGGLTVGPLMLTGLDAAVSWEWRAAGYAVLGAGFGLCNAPITNAAVSGMPRRQAGVAAAVASTSRQIGTALGVAIAGSVGAAEALHASVGGRLSADFLGLMRSVCWLAAGGGVLVGVIALLGTSRHAQRVARRMADGFDSSPQG</sequence>
<dbReference type="PROSITE" id="PS00216">
    <property type="entry name" value="SUGAR_TRANSPORT_1"/>
    <property type="match status" value="1"/>
</dbReference>
<keyword evidence="5 8" id="KW-0812">Transmembrane</keyword>
<feature type="transmembrane region" description="Helical" evidence="8">
    <location>
        <begin position="413"/>
        <end position="434"/>
    </location>
</feature>
<keyword evidence="7 8" id="KW-0472">Membrane</keyword>
<feature type="transmembrane region" description="Helical" evidence="8">
    <location>
        <begin position="113"/>
        <end position="135"/>
    </location>
</feature>
<keyword evidence="11" id="KW-1185">Reference proteome</keyword>
<feature type="transmembrane region" description="Helical" evidence="8">
    <location>
        <begin position="370"/>
        <end position="392"/>
    </location>
</feature>
<protein>
    <submittedName>
        <fullName evidence="10">DHA2 family efflux MFS transporter permease subunit</fullName>
    </submittedName>
</protein>
<dbReference type="PROSITE" id="PS50850">
    <property type="entry name" value="MFS"/>
    <property type="match status" value="1"/>
</dbReference>
<proteinExistence type="inferred from homology"/>
<dbReference type="InterPro" id="IPR020846">
    <property type="entry name" value="MFS_dom"/>
</dbReference>
<feature type="transmembrane region" description="Helical" evidence="8">
    <location>
        <begin position="20"/>
        <end position="45"/>
    </location>
</feature>
<feature type="transmembrane region" description="Helical" evidence="8">
    <location>
        <begin position="277"/>
        <end position="296"/>
    </location>
</feature>
<dbReference type="InterPro" id="IPR036259">
    <property type="entry name" value="MFS_trans_sf"/>
</dbReference>
<dbReference type="InterPro" id="IPR011701">
    <property type="entry name" value="MFS"/>
</dbReference>
<dbReference type="InterPro" id="IPR005829">
    <property type="entry name" value="Sugar_transporter_CS"/>
</dbReference>
<feature type="transmembrane region" description="Helical" evidence="8">
    <location>
        <begin position="88"/>
        <end position="107"/>
    </location>
</feature>
<dbReference type="GO" id="GO:0005886">
    <property type="term" value="C:plasma membrane"/>
    <property type="evidence" value="ECO:0007669"/>
    <property type="project" value="UniProtKB-SubCell"/>
</dbReference>
<dbReference type="PANTHER" id="PTHR42718:SF9">
    <property type="entry name" value="MAJOR FACILITATOR SUPERFAMILY MULTIDRUG TRANSPORTER MFSC"/>
    <property type="match status" value="1"/>
</dbReference>
<feature type="transmembrane region" description="Helical" evidence="8">
    <location>
        <begin position="240"/>
        <end position="257"/>
    </location>
</feature>
<dbReference type="NCBIfam" id="TIGR00711">
    <property type="entry name" value="efflux_EmrB"/>
    <property type="match status" value="1"/>
</dbReference>
<dbReference type="CDD" id="cd17321">
    <property type="entry name" value="MFS_MMR_MDR_like"/>
    <property type="match status" value="1"/>
</dbReference>
<evidence type="ECO:0000313" key="11">
    <source>
        <dbReference type="Proteomes" id="UP000597459"/>
    </source>
</evidence>
<evidence type="ECO:0000256" key="5">
    <source>
        <dbReference type="ARBA" id="ARBA00022692"/>
    </source>
</evidence>
<dbReference type="AlphaFoldDB" id="A0A967B9B3"/>
<keyword evidence="6 8" id="KW-1133">Transmembrane helix</keyword>
<evidence type="ECO:0000256" key="4">
    <source>
        <dbReference type="ARBA" id="ARBA00022475"/>
    </source>
</evidence>
<gene>
    <name evidence="10" type="ORF">GOB87_10465</name>
</gene>
<dbReference type="EMBL" id="WOTH01000021">
    <property type="protein sequence ID" value="NHO54376.1"/>
    <property type="molecule type" value="Genomic_DNA"/>
</dbReference>
<evidence type="ECO:0000259" key="9">
    <source>
        <dbReference type="PROSITE" id="PS50850"/>
    </source>
</evidence>
<dbReference type="Pfam" id="PF07690">
    <property type="entry name" value="MFS_1"/>
    <property type="match status" value="1"/>
</dbReference>
<dbReference type="Proteomes" id="UP000597459">
    <property type="component" value="Unassembled WGS sequence"/>
</dbReference>
<dbReference type="PANTHER" id="PTHR42718">
    <property type="entry name" value="MAJOR FACILITATOR SUPERFAMILY MULTIDRUG TRANSPORTER MFSC"/>
    <property type="match status" value="1"/>
</dbReference>
<evidence type="ECO:0000256" key="2">
    <source>
        <dbReference type="ARBA" id="ARBA00008537"/>
    </source>
</evidence>
<dbReference type="Gene3D" id="1.20.1250.20">
    <property type="entry name" value="MFS general substrate transporter like domains"/>
    <property type="match status" value="1"/>
</dbReference>
<feature type="domain" description="Major facilitator superfamily (MFS) profile" evidence="9">
    <location>
        <begin position="22"/>
        <end position="474"/>
    </location>
</feature>
<feature type="transmembrane region" description="Helical" evidence="8">
    <location>
        <begin position="210"/>
        <end position="228"/>
    </location>
</feature>
<evidence type="ECO:0000256" key="1">
    <source>
        <dbReference type="ARBA" id="ARBA00004651"/>
    </source>
</evidence>
<feature type="transmembrane region" description="Helical" evidence="8">
    <location>
        <begin position="147"/>
        <end position="165"/>
    </location>
</feature>
<evidence type="ECO:0000256" key="7">
    <source>
        <dbReference type="ARBA" id="ARBA00023136"/>
    </source>
</evidence>
<dbReference type="GO" id="GO:0022857">
    <property type="term" value="F:transmembrane transporter activity"/>
    <property type="evidence" value="ECO:0007669"/>
    <property type="project" value="InterPro"/>
</dbReference>
<comment type="subcellular location">
    <subcellularLocation>
        <location evidence="1">Cell membrane</location>
        <topology evidence="1">Multi-pass membrane protein</topology>
    </subcellularLocation>
</comment>
<feature type="transmembrane region" description="Helical" evidence="8">
    <location>
        <begin position="342"/>
        <end position="364"/>
    </location>
</feature>
<comment type="caution">
    <text evidence="10">The sequence shown here is derived from an EMBL/GenBank/DDBJ whole genome shotgun (WGS) entry which is preliminary data.</text>
</comment>
<dbReference type="Gene3D" id="1.20.1720.10">
    <property type="entry name" value="Multidrug resistance protein D"/>
    <property type="match status" value="1"/>
</dbReference>
<evidence type="ECO:0000313" key="10">
    <source>
        <dbReference type="EMBL" id="NHO54376.1"/>
    </source>
</evidence>
<organism evidence="10 11">
    <name type="scientific">Acetobacter estunensis</name>
    <dbReference type="NCBI Taxonomy" id="104097"/>
    <lineage>
        <taxon>Bacteria</taxon>
        <taxon>Pseudomonadati</taxon>
        <taxon>Pseudomonadota</taxon>
        <taxon>Alphaproteobacteria</taxon>
        <taxon>Acetobacterales</taxon>
        <taxon>Acetobacteraceae</taxon>
        <taxon>Acetobacter</taxon>
    </lineage>
</organism>
<feature type="transmembrane region" description="Helical" evidence="8">
    <location>
        <begin position="446"/>
        <end position="469"/>
    </location>
</feature>
<dbReference type="RefSeq" id="WP_166316368.1">
    <property type="nucleotide sequence ID" value="NZ_WOTH01000021.1"/>
</dbReference>
<evidence type="ECO:0000256" key="3">
    <source>
        <dbReference type="ARBA" id="ARBA00022448"/>
    </source>
</evidence>
<feature type="transmembrane region" description="Helical" evidence="8">
    <location>
        <begin position="177"/>
        <end position="198"/>
    </location>
</feature>
<accession>A0A967B9B3</accession>